<dbReference type="Pfam" id="PF10326">
    <property type="entry name" value="7TM_GPCR_Str"/>
    <property type="match status" value="1"/>
</dbReference>
<evidence type="ECO:0000313" key="3">
    <source>
        <dbReference type="Proteomes" id="UP000230233"/>
    </source>
</evidence>
<proteinExistence type="predicted"/>
<keyword evidence="1" id="KW-0812">Transmembrane</keyword>
<dbReference type="Proteomes" id="UP000230233">
    <property type="component" value="Chromosome V"/>
</dbReference>
<accession>A0A2G5TE94</accession>
<name>A0A2G5TE94_9PELO</name>
<dbReference type="Gene3D" id="1.20.1070.10">
    <property type="entry name" value="Rhodopsin 7-helix transmembrane proteins"/>
    <property type="match status" value="1"/>
</dbReference>
<evidence type="ECO:0000256" key="1">
    <source>
        <dbReference type="SAM" id="Phobius"/>
    </source>
</evidence>
<dbReference type="AlphaFoldDB" id="A0A2G5TE94"/>
<dbReference type="InterPro" id="IPR019428">
    <property type="entry name" value="7TM_GPCR_serpentine_rcpt_Str"/>
</dbReference>
<evidence type="ECO:0000313" key="2">
    <source>
        <dbReference type="EMBL" id="PIC25654.1"/>
    </source>
</evidence>
<dbReference type="SUPFAM" id="SSF81321">
    <property type="entry name" value="Family A G protein-coupled receptor-like"/>
    <property type="match status" value="1"/>
</dbReference>
<dbReference type="EMBL" id="PDUG01000005">
    <property type="protein sequence ID" value="PIC25654.1"/>
    <property type="molecule type" value="Genomic_DNA"/>
</dbReference>
<feature type="transmembrane region" description="Helical" evidence="1">
    <location>
        <begin position="46"/>
        <end position="67"/>
    </location>
</feature>
<dbReference type="PANTHER" id="PTHR22943:SF62">
    <property type="entry name" value="SEVEN TM RECEPTOR"/>
    <property type="match status" value="1"/>
</dbReference>
<dbReference type="PANTHER" id="PTHR22943">
    <property type="entry name" value="7-TRANSMEMBRANE DOMAIN RECEPTOR C.ELEGANS"/>
    <property type="match status" value="1"/>
</dbReference>
<reference evidence="3" key="1">
    <citation type="submission" date="2017-10" db="EMBL/GenBank/DDBJ databases">
        <title>Rapid genome shrinkage in a self-fertile nematode reveals novel sperm competition proteins.</title>
        <authorList>
            <person name="Yin D."/>
            <person name="Schwarz E.M."/>
            <person name="Thomas C.G."/>
            <person name="Felde R.L."/>
            <person name="Korf I.F."/>
            <person name="Cutter A.D."/>
            <person name="Schartner C.M."/>
            <person name="Ralston E.J."/>
            <person name="Meyer B.J."/>
            <person name="Haag E.S."/>
        </authorList>
    </citation>
    <scope>NUCLEOTIDE SEQUENCE [LARGE SCALE GENOMIC DNA]</scope>
    <source>
        <strain evidence="3">JU1422</strain>
    </source>
</reference>
<feature type="transmembrane region" description="Helical" evidence="1">
    <location>
        <begin position="118"/>
        <end position="142"/>
    </location>
</feature>
<dbReference type="GO" id="GO:0042048">
    <property type="term" value="P:olfactory behavior"/>
    <property type="evidence" value="ECO:0007669"/>
    <property type="project" value="TreeGrafter"/>
</dbReference>
<feature type="transmembrane region" description="Helical" evidence="1">
    <location>
        <begin position="88"/>
        <end position="112"/>
    </location>
</feature>
<keyword evidence="1" id="KW-0472">Membrane</keyword>
<keyword evidence="1" id="KW-1133">Transmembrane helix</keyword>
<dbReference type="GO" id="GO:0005886">
    <property type="term" value="C:plasma membrane"/>
    <property type="evidence" value="ECO:0007669"/>
    <property type="project" value="TreeGrafter"/>
</dbReference>
<comment type="caution">
    <text evidence="2">The sequence shown here is derived from an EMBL/GenBank/DDBJ whole genome shotgun (WGS) entry which is preliminary data.</text>
</comment>
<protein>
    <recommendedName>
        <fullName evidence="4">G-protein coupled receptors family 1 profile domain-containing protein</fullName>
    </recommendedName>
</protein>
<gene>
    <name evidence="2" type="primary">Cnig_chr_V.g18504</name>
    <name evidence="2" type="ORF">B9Z55_018504</name>
</gene>
<evidence type="ECO:0008006" key="4">
    <source>
        <dbReference type="Google" id="ProtNLM"/>
    </source>
</evidence>
<sequence>MFREVAEQSYNLDTRITDYVAYTFWTYEKGIRKIEMRSIIGIAQHFFVIVSSFSIVFYCGCNTVIGMRKHREVSQTTKRIQNQLFKALVLQTALPTIFIYIPTIIVFITPLLNLEIGPWGNIAIVTIHLYPGTDPLILLILISDFRGALIKTPQKILNATNSVIQKSTTIL</sequence>
<organism evidence="2 3">
    <name type="scientific">Caenorhabditis nigoni</name>
    <dbReference type="NCBI Taxonomy" id="1611254"/>
    <lineage>
        <taxon>Eukaryota</taxon>
        <taxon>Metazoa</taxon>
        <taxon>Ecdysozoa</taxon>
        <taxon>Nematoda</taxon>
        <taxon>Chromadorea</taxon>
        <taxon>Rhabditida</taxon>
        <taxon>Rhabditina</taxon>
        <taxon>Rhabditomorpha</taxon>
        <taxon>Rhabditoidea</taxon>
        <taxon>Rhabditidae</taxon>
        <taxon>Peloderinae</taxon>
        <taxon>Caenorhabditis</taxon>
    </lineage>
</organism>
<dbReference type="GO" id="GO:0038022">
    <property type="term" value="F:G protein-coupled olfactory receptor activity"/>
    <property type="evidence" value="ECO:0007669"/>
    <property type="project" value="TreeGrafter"/>
</dbReference>
<dbReference type="STRING" id="1611254.A0A2G5TE94"/>
<keyword evidence="3" id="KW-1185">Reference proteome</keyword>